<proteinExistence type="predicted"/>
<keyword evidence="2" id="KW-1185">Reference proteome</keyword>
<sequence>MVKKYHSNPREAQWITVTHVFTYLQKTSDMLVYGYDDLVPVGYGDPDFQADMEIQISSYDSAMDTEYVAASDAAKEAVWLKKFLLELEIVSVVSFSFALKLITLKILHNQRTHQSQKGKHIKCRYYLVRELVQYGDVMVSKIGPK</sequence>
<accession>A0AA89AKY7</accession>
<organism evidence="1 2">
    <name type="scientific">Escallonia herrerae</name>
    <dbReference type="NCBI Taxonomy" id="1293975"/>
    <lineage>
        <taxon>Eukaryota</taxon>
        <taxon>Viridiplantae</taxon>
        <taxon>Streptophyta</taxon>
        <taxon>Embryophyta</taxon>
        <taxon>Tracheophyta</taxon>
        <taxon>Spermatophyta</taxon>
        <taxon>Magnoliopsida</taxon>
        <taxon>eudicotyledons</taxon>
        <taxon>Gunneridae</taxon>
        <taxon>Pentapetalae</taxon>
        <taxon>asterids</taxon>
        <taxon>campanulids</taxon>
        <taxon>Escalloniales</taxon>
        <taxon>Escalloniaceae</taxon>
        <taxon>Escallonia</taxon>
    </lineage>
</organism>
<reference evidence="1" key="1">
    <citation type="submission" date="2022-12" db="EMBL/GenBank/DDBJ databases">
        <title>Draft genome assemblies for two species of Escallonia (Escalloniales).</title>
        <authorList>
            <person name="Chanderbali A."/>
            <person name="Dervinis C."/>
            <person name="Anghel I."/>
            <person name="Soltis D."/>
            <person name="Soltis P."/>
            <person name="Zapata F."/>
        </authorList>
    </citation>
    <scope>NUCLEOTIDE SEQUENCE</scope>
    <source>
        <strain evidence="1">UCBG64.0493</strain>
        <tissue evidence="1">Leaf</tissue>
    </source>
</reference>
<gene>
    <name evidence="1" type="ORF">RJ639_017843</name>
</gene>
<evidence type="ECO:0000313" key="1">
    <source>
        <dbReference type="EMBL" id="KAK3006240.1"/>
    </source>
</evidence>
<protein>
    <submittedName>
        <fullName evidence="1">Uncharacterized protein</fullName>
    </submittedName>
</protein>
<name>A0AA89AKY7_9ASTE</name>
<comment type="caution">
    <text evidence="1">The sequence shown here is derived from an EMBL/GenBank/DDBJ whole genome shotgun (WGS) entry which is preliminary data.</text>
</comment>
<dbReference type="Proteomes" id="UP001188597">
    <property type="component" value="Unassembled WGS sequence"/>
</dbReference>
<dbReference type="EMBL" id="JAVXUP010002019">
    <property type="protein sequence ID" value="KAK3006240.1"/>
    <property type="molecule type" value="Genomic_DNA"/>
</dbReference>
<dbReference type="AlphaFoldDB" id="A0AA89AKY7"/>
<evidence type="ECO:0000313" key="2">
    <source>
        <dbReference type="Proteomes" id="UP001188597"/>
    </source>
</evidence>